<dbReference type="RefSeq" id="WP_076628072.1">
    <property type="nucleotide sequence ID" value="NZ_CP019312.1"/>
</dbReference>
<accession>A0A1P8MVD4</accession>
<gene>
    <name evidence="2" type="ORF">BWR18_10490</name>
</gene>
<sequence length="243" mass="25496">MLSTLRTMALLPVLVPQALWVAWRAVRLTEAAGPRTGLAGQGDAVRVLIVGDSSAAGVGVAKQDAALAGRLAHHLAPTASVSWALVAKSGWTTRQVLQALELLPPARADIAVVAVGVNDVKNGVHISNWRKNYAAILQVLASRHGAGIIVASGVPPLGLFPLLPKPLRGVLGARAARFDARLAALCAEREGAVHLPFDQPLTPSDMARDGFHPGAPIYDAWAAQVVDVVQPYLPAITRRSATR</sequence>
<protein>
    <recommendedName>
        <fullName evidence="1">SGNH hydrolase-type esterase domain-containing protein</fullName>
    </recommendedName>
</protein>
<feature type="domain" description="SGNH hydrolase-type esterase" evidence="1">
    <location>
        <begin position="50"/>
        <end position="219"/>
    </location>
</feature>
<reference evidence="2 3" key="1">
    <citation type="submission" date="2017-01" db="EMBL/GenBank/DDBJ databases">
        <title>Complete genome of Tateyamaria omphalii DOK1-4 isolated from seawater in Dokdo.</title>
        <authorList>
            <person name="Kim J.H."/>
            <person name="Chi W.-J."/>
        </authorList>
    </citation>
    <scope>NUCLEOTIDE SEQUENCE [LARGE SCALE GENOMIC DNA]</scope>
    <source>
        <strain evidence="2 3">DOK1-4</strain>
    </source>
</reference>
<proteinExistence type="predicted"/>
<dbReference type="OrthoDB" id="9804395at2"/>
<dbReference type="KEGG" id="tom:BWR18_10490"/>
<dbReference type="STRING" id="299262.BWR18_10490"/>
<organism evidence="2 3">
    <name type="scientific">Tateyamaria omphalii</name>
    <dbReference type="NCBI Taxonomy" id="299262"/>
    <lineage>
        <taxon>Bacteria</taxon>
        <taxon>Pseudomonadati</taxon>
        <taxon>Pseudomonadota</taxon>
        <taxon>Alphaproteobacteria</taxon>
        <taxon>Rhodobacterales</taxon>
        <taxon>Roseobacteraceae</taxon>
        <taxon>Tateyamaria</taxon>
    </lineage>
</organism>
<dbReference type="InterPro" id="IPR036514">
    <property type="entry name" value="SGNH_hydro_sf"/>
</dbReference>
<dbReference type="GO" id="GO:0016788">
    <property type="term" value="F:hydrolase activity, acting on ester bonds"/>
    <property type="evidence" value="ECO:0007669"/>
    <property type="project" value="UniProtKB-ARBA"/>
</dbReference>
<keyword evidence="3" id="KW-1185">Reference proteome</keyword>
<dbReference type="InterPro" id="IPR013830">
    <property type="entry name" value="SGNH_hydro"/>
</dbReference>
<dbReference type="SUPFAM" id="SSF52266">
    <property type="entry name" value="SGNH hydrolase"/>
    <property type="match status" value="1"/>
</dbReference>
<dbReference type="Gene3D" id="3.40.50.1110">
    <property type="entry name" value="SGNH hydrolase"/>
    <property type="match status" value="1"/>
</dbReference>
<evidence type="ECO:0000313" key="3">
    <source>
        <dbReference type="Proteomes" id="UP000186336"/>
    </source>
</evidence>
<dbReference type="CDD" id="cd01836">
    <property type="entry name" value="FeeA_FeeB_like"/>
    <property type="match status" value="1"/>
</dbReference>
<name>A0A1P8MVD4_9RHOB</name>
<dbReference type="Proteomes" id="UP000186336">
    <property type="component" value="Chromosome"/>
</dbReference>
<evidence type="ECO:0000259" key="1">
    <source>
        <dbReference type="Pfam" id="PF13472"/>
    </source>
</evidence>
<evidence type="ECO:0000313" key="2">
    <source>
        <dbReference type="EMBL" id="APX12060.1"/>
    </source>
</evidence>
<dbReference type="EMBL" id="CP019312">
    <property type="protein sequence ID" value="APX12060.1"/>
    <property type="molecule type" value="Genomic_DNA"/>
</dbReference>
<dbReference type="AlphaFoldDB" id="A0A1P8MVD4"/>
<dbReference type="Pfam" id="PF13472">
    <property type="entry name" value="Lipase_GDSL_2"/>
    <property type="match status" value="1"/>
</dbReference>